<dbReference type="SMART" id="SM00990">
    <property type="entry name" value="VRR_NUC"/>
    <property type="match status" value="1"/>
</dbReference>
<dbReference type="GO" id="GO:0003676">
    <property type="term" value="F:nucleic acid binding"/>
    <property type="evidence" value="ECO:0007669"/>
    <property type="project" value="InterPro"/>
</dbReference>
<dbReference type="GO" id="GO:0004518">
    <property type="term" value="F:nuclease activity"/>
    <property type="evidence" value="ECO:0007669"/>
    <property type="project" value="UniProtKB-KW"/>
</dbReference>
<dbReference type="Pfam" id="PF08774">
    <property type="entry name" value="VRR_NUC"/>
    <property type="match status" value="1"/>
</dbReference>
<dbReference type="Gene3D" id="3.40.1350.10">
    <property type="match status" value="1"/>
</dbReference>
<dbReference type="EMBL" id="WWSH01000001">
    <property type="protein sequence ID" value="MZK08950.1"/>
    <property type="molecule type" value="Genomic_DNA"/>
</dbReference>
<proteinExistence type="predicted"/>
<dbReference type="InterPro" id="IPR014883">
    <property type="entry name" value="VRR_NUC"/>
</dbReference>
<dbReference type="Proteomes" id="UP000449249">
    <property type="component" value="Unassembled WGS sequence"/>
</dbReference>
<evidence type="ECO:0000313" key="6">
    <source>
        <dbReference type="Proteomes" id="UP000449249"/>
    </source>
</evidence>
<dbReference type="AlphaFoldDB" id="A0A6N9JSG9"/>
<protein>
    <submittedName>
        <fullName evidence="5">VRR-NUC domain-containing protein</fullName>
    </submittedName>
</protein>
<comment type="caution">
    <text evidence="5">The sequence shown here is derived from an EMBL/GenBank/DDBJ whole genome shotgun (WGS) entry which is preliminary data.</text>
</comment>
<keyword evidence="3" id="KW-0378">Hydrolase</keyword>
<evidence type="ECO:0000259" key="4">
    <source>
        <dbReference type="SMART" id="SM00990"/>
    </source>
</evidence>
<gene>
    <name evidence="5" type="ORF">GT576_00985</name>
</gene>
<evidence type="ECO:0000313" key="5">
    <source>
        <dbReference type="EMBL" id="MZK08950.1"/>
    </source>
</evidence>
<name>A0A6N9JSG9_9FIRM</name>
<evidence type="ECO:0000256" key="3">
    <source>
        <dbReference type="ARBA" id="ARBA00022801"/>
    </source>
</evidence>
<reference evidence="5 6" key="1">
    <citation type="journal article" date="2019" name="Nat. Med.">
        <title>A library of human gut bacterial isolates paired with longitudinal multiomics data enables mechanistic microbiome research.</title>
        <authorList>
            <person name="Poyet M."/>
            <person name="Groussin M."/>
            <person name="Gibbons S.M."/>
            <person name="Avila-Pacheco J."/>
            <person name="Jiang X."/>
            <person name="Kearney S.M."/>
            <person name="Perrotta A.R."/>
            <person name="Berdy B."/>
            <person name="Zhao S."/>
            <person name="Lieberman T.D."/>
            <person name="Swanson P.K."/>
            <person name="Smith M."/>
            <person name="Roesemann S."/>
            <person name="Alexander J.E."/>
            <person name="Rich S.A."/>
            <person name="Livny J."/>
            <person name="Vlamakis H."/>
            <person name="Clish C."/>
            <person name="Bullock K."/>
            <person name="Deik A."/>
            <person name="Scott J."/>
            <person name="Pierce K.A."/>
            <person name="Xavier R.J."/>
            <person name="Alm E.J."/>
        </authorList>
    </citation>
    <scope>NUCLEOTIDE SEQUENCE [LARGE SCALE GENOMIC DNA]</scope>
    <source>
        <strain evidence="5 6">BIOML-A1</strain>
    </source>
</reference>
<keyword evidence="2" id="KW-0540">Nuclease</keyword>
<organism evidence="5 6">
    <name type="scientific">Dorea longicatena</name>
    <dbReference type="NCBI Taxonomy" id="88431"/>
    <lineage>
        <taxon>Bacteria</taxon>
        <taxon>Bacillati</taxon>
        <taxon>Bacillota</taxon>
        <taxon>Clostridia</taxon>
        <taxon>Lachnospirales</taxon>
        <taxon>Lachnospiraceae</taxon>
        <taxon>Dorea</taxon>
    </lineage>
</organism>
<sequence>MSSLLPVLQILEHMQGGRRVNRRYTRRSEDTEQMSVMDWARWNQNAHPELELLHHCPNGGSRNKAEAVKLKQMGVKAGIPDLCLPVPMGVYSGLYIEMKYDTGRLEDSQKKMLKALAAAGHYCTVCYGAEEAIRVLQEYINLKKIDAGKREDTMSEQNLMIRKNGKVKCIIFKE</sequence>
<dbReference type="InterPro" id="IPR011856">
    <property type="entry name" value="tRNA_endonuc-like_dom_sf"/>
</dbReference>
<accession>A0A6N9JSG9</accession>
<comment type="cofactor">
    <cofactor evidence="1">
        <name>Mg(2+)</name>
        <dbReference type="ChEBI" id="CHEBI:18420"/>
    </cofactor>
</comment>
<feature type="domain" description="VRR-NUC" evidence="4">
    <location>
        <begin position="34"/>
        <end position="130"/>
    </location>
</feature>
<evidence type="ECO:0000256" key="2">
    <source>
        <dbReference type="ARBA" id="ARBA00022722"/>
    </source>
</evidence>
<dbReference type="GO" id="GO:0016788">
    <property type="term" value="F:hydrolase activity, acting on ester bonds"/>
    <property type="evidence" value="ECO:0007669"/>
    <property type="project" value="InterPro"/>
</dbReference>
<evidence type="ECO:0000256" key="1">
    <source>
        <dbReference type="ARBA" id="ARBA00001946"/>
    </source>
</evidence>